<organism evidence="3 4">
    <name type="scientific">Chlamydomonas eustigma</name>
    <dbReference type="NCBI Taxonomy" id="1157962"/>
    <lineage>
        <taxon>Eukaryota</taxon>
        <taxon>Viridiplantae</taxon>
        <taxon>Chlorophyta</taxon>
        <taxon>core chlorophytes</taxon>
        <taxon>Chlorophyceae</taxon>
        <taxon>CS clade</taxon>
        <taxon>Chlamydomonadales</taxon>
        <taxon>Chlamydomonadaceae</taxon>
        <taxon>Chlamydomonas</taxon>
    </lineage>
</organism>
<feature type="region of interest" description="Disordered" evidence="1">
    <location>
        <begin position="94"/>
        <end position="117"/>
    </location>
</feature>
<name>A0A250WPZ7_9CHLO</name>
<dbReference type="EMBL" id="BEGY01000001">
    <property type="protein sequence ID" value="GAX72871.1"/>
    <property type="molecule type" value="Genomic_DNA"/>
</dbReference>
<protein>
    <submittedName>
        <fullName evidence="3">Uncharacterized protein</fullName>
    </submittedName>
</protein>
<comment type="caution">
    <text evidence="3">The sequence shown here is derived from an EMBL/GenBank/DDBJ whole genome shotgun (WGS) entry which is preliminary data.</text>
</comment>
<keyword evidence="4" id="KW-1185">Reference proteome</keyword>
<accession>A0A250WPZ7</accession>
<feature type="transmembrane region" description="Helical" evidence="2">
    <location>
        <begin position="148"/>
        <end position="170"/>
    </location>
</feature>
<dbReference type="PANTHER" id="PTHR35699">
    <property type="entry name" value="F2J10.10 PROTEIN"/>
    <property type="match status" value="1"/>
</dbReference>
<sequence length="206" mass="22607">MIICIRHVVPRSPYMSTIRKNPTPVSSSQGIGCHQSIFRASKKDEEDGFDVDFETLFAKELKRRGLKDPAADNVSEKVKPASISQLDPVEAKKDPFQTKTRFRSPPPQAAAAPTELDGQRERTMGFVNEGLEGLIPRGTQLLQLGGSIFLGFLPFMLAFSVLFTCIYAVFGDSFLHGGRIGSGPPPYIDPEVLLSAPTVDPYVPLR</sequence>
<proteinExistence type="predicted"/>
<reference evidence="3 4" key="1">
    <citation type="submission" date="2017-08" db="EMBL/GenBank/DDBJ databases">
        <title>Acidophilic green algal genome provides insights into adaptation to an acidic environment.</title>
        <authorList>
            <person name="Hirooka S."/>
            <person name="Hirose Y."/>
            <person name="Kanesaki Y."/>
            <person name="Higuchi S."/>
            <person name="Fujiwara T."/>
            <person name="Onuma R."/>
            <person name="Era A."/>
            <person name="Ohbayashi R."/>
            <person name="Uzuka A."/>
            <person name="Nozaki H."/>
            <person name="Yoshikawa H."/>
            <person name="Miyagishima S.Y."/>
        </authorList>
    </citation>
    <scope>NUCLEOTIDE SEQUENCE [LARGE SCALE GENOMIC DNA]</scope>
    <source>
        <strain evidence="3 4">NIES-2499</strain>
    </source>
</reference>
<keyword evidence="2" id="KW-0812">Transmembrane</keyword>
<dbReference type="Proteomes" id="UP000232323">
    <property type="component" value="Unassembled WGS sequence"/>
</dbReference>
<evidence type="ECO:0000313" key="3">
    <source>
        <dbReference type="EMBL" id="GAX72871.1"/>
    </source>
</evidence>
<evidence type="ECO:0000313" key="4">
    <source>
        <dbReference type="Proteomes" id="UP000232323"/>
    </source>
</evidence>
<dbReference type="STRING" id="1157962.A0A250WPZ7"/>
<evidence type="ECO:0000256" key="1">
    <source>
        <dbReference type="SAM" id="MobiDB-lite"/>
    </source>
</evidence>
<keyword evidence="2" id="KW-0472">Membrane</keyword>
<dbReference type="AlphaFoldDB" id="A0A250WPZ7"/>
<dbReference type="OrthoDB" id="2016911at2759"/>
<gene>
    <name evidence="3" type="ORF">CEUSTIGMA_g326.t1</name>
</gene>
<keyword evidence="2" id="KW-1133">Transmembrane helix</keyword>
<evidence type="ECO:0000256" key="2">
    <source>
        <dbReference type="SAM" id="Phobius"/>
    </source>
</evidence>
<dbReference type="PANTHER" id="PTHR35699:SF1">
    <property type="entry name" value="F2J10.10 PROTEIN"/>
    <property type="match status" value="1"/>
</dbReference>